<dbReference type="EMBL" id="CP042295">
    <property type="protein sequence ID" value="QDY86773.1"/>
    <property type="molecule type" value="Genomic_DNA"/>
</dbReference>
<sequence>MKSKWAIFSDVDGTIYGFPDKTLPEANRKKLLEITEKGVPFILNTGNGPFEKIKKLASLTKSRYMVCSNGAVIYDNLKNEFVHIEYIPLEEAKKIFDLADEQNIKLYYFGTDQYYLKNHDQAMYRFLSDFLEYEDWITDGRLNEDIHKIEVYGTEEEIKKAYETFKKANINLNIIYLGSHMEITKQGVSKGSAIKWMCENIFDTTLDNVMAIGDSQNDQQMLEIVGYSYAMANSDEQTKKVAKYHTSDVRQAGLAEAIDDYLYRSDFELKRQISQQTKK</sequence>
<dbReference type="NCBIfam" id="TIGR00099">
    <property type="entry name" value="Cof-subfamily"/>
    <property type="match status" value="1"/>
</dbReference>
<dbReference type="RefSeq" id="WP_146368382.1">
    <property type="nucleotide sequence ID" value="NZ_CP042295.1"/>
</dbReference>
<dbReference type="InterPro" id="IPR036412">
    <property type="entry name" value="HAD-like_sf"/>
</dbReference>
<dbReference type="InterPro" id="IPR000150">
    <property type="entry name" value="Cof"/>
</dbReference>
<dbReference type="KEGG" id="mans:FRW55_01175"/>
<keyword evidence="2" id="KW-1185">Reference proteome</keyword>
<proteinExistence type="predicted"/>
<name>A0A5B8JBZ3_9MOLU</name>
<dbReference type="PANTHER" id="PTHR10000:SF8">
    <property type="entry name" value="HAD SUPERFAMILY HYDROLASE-LIKE, TYPE 3"/>
    <property type="match status" value="1"/>
</dbReference>
<dbReference type="AlphaFoldDB" id="A0A5B8JBZ3"/>
<dbReference type="Gene3D" id="3.30.1240.10">
    <property type="match status" value="1"/>
</dbReference>
<accession>A0A5B8JBZ3</accession>
<dbReference type="SFLD" id="SFLDS00003">
    <property type="entry name" value="Haloacid_Dehalogenase"/>
    <property type="match status" value="1"/>
</dbReference>
<dbReference type="InterPro" id="IPR023214">
    <property type="entry name" value="HAD_sf"/>
</dbReference>
<dbReference type="GO" id="GO:0005829">
    <property type="term" value="C:cytosol"/>
    <property type="evidence" value="ECO:0007669"/>
    <property type="project" value="TreeGrafter"/>
</dbReference>
<dbReference type="SFLD" id="SFLDG01140">
    <property type="entry name" value="C2.B:_Phosphomannomutase_and_P"/>
    <property type="match status" value="1"/>
</dbReference>
<dbReference type="PROSITE" id="PS01229">
    <property type="entry name" value="COF_2"/>
    <property type="match status" value="1"/>
</dbReference>
<dbReference type="Pfam" id="PF08282">
    <property type="entry name" value="Hydrolase_3"/>
    <property type="match status" value="1"/>
</dbReference>
<dbReference type="InterPro" id="IPR006379">
    <property type="entry name" value="HAD-SF_hydro_IIB"/>
</dbReference>
<dbReference type="Gene3D" id="3.40.50.1000">
    <property type="entry name" value="HAD superfamily/HAD-like"/>
    <property type="match status" value="1"/>
</dbReference>
<dbReference type="GO" id="GO:0000287">
    <property type="term" value="F:magnesium ion binding"/>
    <property type="evidence" value="ECO:0007669"/>
    <property type="project" value="TreeGrafter"/>
</dbReference>
<keyword evidence="1" id="KW-0378">Hydrolase</keyword>
<dbReference type="SUPFAM" id="SSF56784">
    <property type="entry name" value="HAD-like"/>
    <property type="match status" value="1"/>
</dbReference>
<evidence type="ECO:0000313" key="2">
    <source>
        <dbReference type="Proteomes" id="UP000318927"/>
    </source>
</evidence>
<protein>
    <submittedName>
        <fullName evidence="1">HAD family hydrolase</fullName>
    </submittedName>
</protein>
<gene>
    <name evidence="1" type="ORF">FRW55_01175</name>
</gene>
<evidence type="ECO:0000313" key="1">
    <source>
        <dbReference type="EMBL" id="QDY86773.1"/>
    </source>
</evidence>
<dbReference type="PANTHER" id="PTHR10000">
    <property type="entry name" value="PHOSPHOSERINE PHOSPHATASE"/>
    <property type="match status" value="1"/>
</dbReference>
<dbReference type="NCBIfam" id="TIGR01484">
    <property type="entry name" value="HAD-SF-IIB"/>
    <property type="match status" value="1"/>
</dbReference>
<dbReference type="Proteomes" id="UP000318927">
    <property type="component" value="Chromosome"/>
</dbReference>
<dbReference type="GO" id="GO:0016791">
    <property type="term" value="F:phosphatase activity"/>
    <property type="evidence" value="ECO:0007669"/>
    <property type="project" value="TreeGrafter"/>
</dbReference>
<reference evidence="1 2" key="1">
    <citation type="journal article" date="2019" name="Microbiol. Resour. Announc.">
        <title>Complete Genome Sequences of Three Mycoplasma anserisalpingitis (Mycoplasma sp. 1220) Strains.</title>
        <authorList>
            <person name="Grozner D."/>
            <person name="Forro B."/>
            <person name="Kovacs A.B."/>
            <person name="Marton S."/>
            <person name="Banyai K."/>
            <person name="Kreizinger Z."/>
            <person name="Sulyok K.M."/>
            <person name="Gyuranecz M."/>
        </authorList>
    </citation>
    <scope>NUCLEOTIDE SEQUENCE [LARGE SCALE GENOMIC DNA]</scope>
    <source>
        <strain evidence="1 2">ATCC:BAA-2147</strain>
    </source>
</reference>
<dbReference type="OrthoDB" id="9810101at2"/>
<organism evidence="1 2">
    <name type="scientific">Mycoplasma anserisalpingitidis</name>
    <dbReference type="NCBI Taxonomy" id="519450"/>
    <lineage>
        <taxon>Bacteria</taxon>
        <taxon>Bacillati</taxon>
        <taxon>Mycoplasmatota</taxon>
        <taxon>Mollicutes</taxon>
        <taxon>Mycoplasmataceae</taxon>
        <taxon>Mycoplasma</taxon>
    </lineage>
</organism>